<accession>A0A7K0ETZ5</accession>
<dbReference type="InterPro" id="IPR004547">
    <property type="entry name" value="Glucosamine6P_isomerase"/>
</dbReference>
<dbReference type="PANTHER" id="PTHR11280:SF6">
    <property type="entry name" value="GLUCOSAMINE-6-PHOSPHATE ISOMERASE NAGB"/>
    <property type="match status" value="1"/>
</dbReference>
<comment type="caution">
    <text evidence="2">The sequence shown here is derived from an EMBL/GenBank/DDBJ whole genome shotgun (WGS) entry which is preliminary data.</text>
</comment>
<keyword evidence="3" id="KW-1185">Reference proteome</keyword>
<dbReference type="GO" id="GO:0006046">
    <property type="term" value="P:N-acetylglucosamine catabolic process"/>
    <property type="evidence" value="ECO:0007669"/>
    <property type="project" value="TreeGrafter"/>
</dbReference>
<dbReference type="GO" id="GO:0006043">
    <property type="term" value="P:glucosamine catabolic process"/>
    <property type="evidence" value="ECO:0007669"/>
    <property type="project" value="TreeGrafter"/>
</dbReference>
<dbReference type="OrthoDB" id="9791139at2"/>
<dbReference type="InterPro" id="IPR006148">
    <property type="entry name" value="Glc/Gal-6P_isomerase"/>
</dbReference>
<dbReference type="AlphaFoldDB" id="A0A7K0ETZ5"/>
<dbReference type="RefSeq" id="WP_154178564.1">
    <property type="nucleotide sequence ID" value="NZ_WJXZ01000014.1"/>
</dbReference>
<organism evidence="2 3">
    <name type="scientific">Larkinella terrae</name>
    <dbReference type="NCBI Taxonomy" id="2025311"/>
    <lineage>
        <taxon>Bacteria</taxon>
        <taxon>Pseudomonadati</taxon>
        <taxon>Bacteroidota</taxon>
        <taxon>Cytophagia</taxon>
        <taxon>Cytophagales</taxon>
        <taxon>Spirosomataceae</taxon>
        <taxon>Larkinella</taxon>
    </lineage>
</organism>
<evidence type="ECO:0000313" key="2">
    <source>
        <dbReference type="EMBL" id="MRS65280.1"/>
    </source>
</evidence>
<evidence type="ECO:0000313" key="3">
    <source>
        <dbReference type="Proteomes" id="UP000441754"/>
    </source>
</evidence>
<name>A0A7K0ETZ5_9BACT</name>
<dbReference type="GO" id="GO:0042802">
    <property type="term" value="F:identical protein binding"/>
    <property type="evidence" value="ECO:0007669"/>
    <property type="project" value="TreeGrafter"/>
</dbReference>
<protein>
    <submittedName>
        <fullName evidence="2">Glucosamine-6-phosphate deaminase</fullName>
    </submittedName>
</protein>
<dbReference type="GO" id="GO:0019262">
    <property type="term" value="P:N-acetylneuraminate catabolic process"/>
    <property type="evidence" value="ECO:0007669"/>
    <property type="project" value="TreeGrafter"/>
</dbReference>
<proteinExistence type="predicted"/>
<gene>
    <name evidence="2" type="ORF">GJJ30_28540</name>
</gene>
<dbReference type="SUPFAM" id="SSF100950">
    <property type="entry name" value="NagB/RpiA/CoA transferase-like"/>
    <property type="match status" value="1"/>
</dbReference>
<dbReference type="GO" id="GO:0005975">
    <property type="term" value="P:carbohydrate metabolic process"/>
    <property type="evidence" value="ECO:0007669"/>
    <property type="project" value="InterPro"/>
</dbReference>
<dbReference type="Pfam" id="PF01182">
    <property type="entry name" value="Glucosamine_iso"/>
    <property type="match status" value="1"/>
</dbReference>
<dbReference type="GO" id="GO:0005737">
    <property type="term" value="C:cytoplasm"/>
    <property type="evidence" value="ECO:0007669"/>
    <property type="project" value="TreeGrafter"/>
</dbReference>
<dbReference type="Gene3D" id="3.40.50.1360">
    <property type="match status" value="1"/>
</dbReference>
<reference evidence="2 3" key="1">
    <citation type="journal article" date="2018" name="Antonie Van Leeuwenhoek">
        <title>Larkinella terrae sp. nov., isolated from soil on Jeju Island, South Korea.</title>
        <authorList>
            <person name="Ten L.N."/>
            <person name="Jeon J."/>
            <person name="Park S.J."/>
            <person name="Park S."/>
            <person name="Lee S.Y."/>
            <person name="Kim M.K."/>
            <person name="Jung H.Y."/>
        </authorList>
    </citation>
    <scope>NUCLEOTIDE SEQUENCE [LARGE SCALE GENOMIC DNA]</scope>
    <source>
        <strain evidence="2 3">KCTC 52001</strain>
    </source>
</reference>
<feature type="domain" description="Glucosamine/galactosamine-6-phosphate isomerase" evidence="1">
    <location>
        <begin position="16"/>
        <end position="239"/>
    </location>
</feature>
<dbReference type="Proteomes" id="UP000441754">
    <property type="component" value="Unassembled WGS sequence"/>
</dbReference>
<dbReference type="GO" id="GO:0004342">
    <property type="term" value="F:glucosamine-6-phosphate deaminase activity"/>
    <property type="evidence" value="ECO:0007669"/>
    <property type="project" value="InterPro"/>
</dbReference>
<dbReference type="CDD" id="cd01399">
    <property type="entry name" value="GlcN6P_deaminase"/>
    <property type="match status" value="1"/>
</dbReference>
<sequence>MKRFQQDLLSVSVFQNRQELGRAAATEIAAVINRLLREKESITMVFGAAPSQDETLLALVLDPSIDWSRIRAFHMDEYVGLAPDAPQLFSQYLKAHLFDQVPLRETFLINGNAEDLEQECAWYAALLKEYPTDIVCLGIGENTHIAFNDPHVADFHDKRLVKVVDLDLQCRSQQVNDGCFPILEDVPRQAITLTVPALFRADYAFCMVPNQRKARAVFLTLTTPEITSRYPASILREHSNAALFLDADSASQILEVYEVTGF</sequence>
<dbReference type="EMBL" id="WJXZ01000014">
    <property type="protein sequence ID" value="MRS65280.1"/>
    <property type="molecule type" value="Genomic_DNA"/>
</dbReference>
<dbReference type="InterPro" id="IPR037171">
    <property type="entry name" value="NagB/RpiA_transferase-like"/>
</dbReference>
<evidence type="ECO:0000259" key="1">
    <source>
        <dbReference type="Pfam" id="PF01182"/>
    </source>
</evidence>
<dbReference type="PANTHER" id="PTHR11280">
    <property type="entry name" value="GLUCOSAMINE-6-PHOSPHATE ISOMERASE"/>
    <property type="match status" value="1"/>
</dbReference>